<evidence type="ECO:0000313" key="3">
    <source>
        <dbReference type="Proteomes" id="UP000220158"/>
    </source>
</evidence>
<keyword evidence="1" id="KW-1133">Transmembrane helix</keyword>
<accession>A0A1J1GKU1</accession>
<evidence type="ECO:0000313" key="2">
    <source>
        <dbReference type="EMBL" id="CRG85693.1"/>
    </source>
</evidence>
<keyword evidence="1" id="KW-0812">Transmembrane</keyword>
<name>A0A1J1GKU1_PLARL</name>
<sequence>MKIDSIINKFILILVTDNKSHLKYIKNSFLFERITFYFKNIEFKYLRDSNNTTIKNYSTNSCINKRETANKKSRIIPIFLKLFTMLFLGLLCFLLGCLFKEENMKIYVSKFDKDHLRILAEKESEYINKYEYLDKTHENFKEEFKRIITSLVDYILIYWENMCYHNSSRLSLFGRIWEQEKYEYLFNKIIKDIKDISGKFSGEYKIFKKKDHTDKECSAFFKKKKKDLTKFEEKQHRWIIAYSDKCKKEWKYIERNLMQP</sequence>
<dbReference type="EMBL" id="CVMU01000453">
    <property type="protein sequence ID" value="CRG85693.1"/>
    <property type="molecule type" value="Genomic_DNA"/>
</dbReference>
<keyword evidence="1" id="KW-0472">Membrane</keyword>
<dbReference type="AlphaFoldDB" id="A0A1J1GKU1"/>
<keyword evidence="3" id="KW-1185">Reference proteome</keyword>
<dbReference type="RefSeq" id="XP_028531343.1">
    <property type="nucleotide sequence ID" value="XM_028677690.1"/>
</dbReference>
<reference evidence="2 3" key="1">
    <citation type="submission" date="2015-04" db="EMBL/GenBank/DDBJ databases">
        <authorList>
            <consortium name="Pathogen Informatics"/>
        </authorList>
    </citation>
    <scope>NUCLEOTIDE SEQUENCE [LARGE SCALE GENOMIC DNA]</scope>
    <source>
        <strain evidence="2 3">SGS1</strain>
    </source>
</reference>
<dbReference type="KEGG" id="prel:PRELSG_0013800"/>
<gene>
    <name evidence="2" type="ORF">PRELSG_0013800</name>
</gene>
<dbReference type="GeneID" id="39734062"/>
<dbReference type="Proteomes" id="UP000220158">
    <property type="component" value="Unassembled WGS sequence"/>
</dbReference>
<protein>
    <recommendedName>
        <fullName evidence="4">Plasmodium RESA N-terminal domain-containing protein</fullName>
    </recommendedName>
</protein>
<dbReference type="VEuPathDB" id="PlasmoDB:PRELSG_0013800"/>
<evidence type="ECO:0008006" key="4">
    <source>
        <dbReference type="Google" id="ProtNLM"/>
    </source>
</evidence>
<evidence type="ECO:0000256" key="1">
    <source>
        <dbReference type="SAM" id="Phobius"/>
    </source>
</evidence>
<organism evidence="2 3">
    <name type="scientific">Plasmodium relictum</name>
    <dbReference type="NCBI Taxonomy" id="85471"/>
    <lineage>
        <taxon>Eukaryota</taxon>
        <taxon>Sar</taxon>
        <taxon>Alveolata</taxon>
        <taxon>Apicomplexa</taxon>
        <taxon>Aconoidasida</taxon>
        <taxon>Haemosporida</taxon>
        <taxon>Plasmodiidae</taxon>
        <taxon>Plasmodium</taxon>
        <taxon>Plasmodium (Haemamoeba)</taxon>
    </lineage>
</organism>
<feature type="transmembrane region" description="Helical" evidence="1">
    <location>
        <begin position="75"/>
        <end position="96"/>
    </location>
</feature>
<proteinExistence type="predicted"/>